<feature type="region of interest" description="Disordered" evidence="1">
    <location>
        <begin position="1"/>
        <end position="73"/>
    </location>
</feature>
<evidence type="ECO:0000313" key="3">
    <source>
        <dbReference type="EMBL" id="OSX57213.1"/>
    </source>
</evidence>
<feature type="transmembrane region" description="Helical" evidence="2">
    <location>
        <begin position="200"/>
        <end position="220"/>
    </location>
</feature>
<feature type="compositionally biased region" description="Polar residues" evidence="1">
    <location>
        <begin position="20"/>
        <end position="32"/>
    </location>
</feature>
<organism evidence="3 4">
    <name type="scientific">Postia placenta MAD-698-R-SB12</name>
    <dbReference type="NCBI Taxonomy" id="670580"/>
    <lineage>
        <taxon>Eukaryota</taxon>
        <taxon>Fungi</taxon>
        <taxon>Dikarya</taxon>
        <taxon>Basidiomycota</taxon>
        <taxon>Agaricomycotina</taxon>
        <taxon>Agaricomycetes</taxon>
        <taxon>Polyporales</taxon>
        <taxon>Adustoporiaceae</taxon>
        <taxon>Rhodonia</taxon>
    </lineage>
</organism>
<keyword evidence="2" id="KW-0472">Membrane</keyword>
<keyword evidence="4" id="KW-1185">Reference proteome</keyword>
<keyword evidence="2" id="KW-0812">Transmembrane</keyword>
<dbReference type="STRING" id="670580.A0A1X6MMA3"/>
<dbReference type="EMBL" id="KZ110609">
    <property type="protein sequence ID" value="OSX57213.1"/>
    <property type="molecule type" value="Genomic_DNA"/>
</dbReference>
<proteinExistence type="predicted"/>
<keyword evidence="2" id="KW-1133">Transmembrane helix</keyword>
<sequence length="387" mass="42561">MDYDRRSQVSSFYGARKSSDALNSDFPSSSHFDQPPRPRADSASSFYNPDRASRAGTEALGGTPSAGYNNSSFFHAGRVEPLKGGHDEQSVMSNQEPAFDIYADFNNQGPRYSTAFVQRDSGYRQVPSPSPFKEEEPGTPAGQVELVTVPALGPEWKASELRELTGKAKRERDLESFADKWHAWNRGERGMCGPYFTRRWTAYIFFGLCIAIGIVLAFTIPRMPNISFPSGNPLEKATAPFNTSVPTIFSRSPANFSFPAAVSIEFDTTSNYLPLQISKMEATVYDLTTGMQVGTGSHGSQTLAAKSFPIIEVPINFTYIAINDSDITWNDWYDACRNPATNANNTRPPLQFNFDLDLWIVGLIGKRSASSAVTEADCPITLSLNAS</sequence>
<evidence type="ECO:0000256" key="2">
    <source>
        <dbReference type="SAM" id="Phobius"/>
    </source>
</evidence>
<evidence type="ECO:0000256" key="1">
    <source>
        <dbReference type="SAM" id="MobiDB-lite"/>
    </source>
</evidence>
<feature type="region of interest" description="Disordered" evidence="1">
    <location>
        <begin position="120"/>
        <end position="139"/>
    </location>
</feature>
<name>A0A1X6MMA3_9APHY</name>
<dbReference type="RefSeq" id="XP_024334007.1">
    <property type="nucleotide sequence ID" value="XM_024488302.1"/>
</dbReference>
<accession>A0A1X6MMA3</accession>
<dbReference type="OrthoDB" id="5582002at2759"/>
<dbReference type="Proteomes" id="UP000194127">
    <property type="component" value="Unassembled WGS sequence"/>
</dbReference>
<dbReference type="GeneID" id="36333251"/>
<gene>
    <name evidence="3" type="ORF">POSPLADRAFT_1174682</name>
</gene>
<evidence type="ECO:0000313" key="4">
    <source>
        <dbReference type="Proteomes" id="UP000194127"/>
    </source>
</evidence>
<dbReference type="AlphaFoldDB" id="A0A1X6MMA3"/>
<protein>
    <submittedName>
        <fullName evidence="3">Uncharacterized protein</fullName>
    </submittedName>
</protein>
<reference evidence="3 4" key="1">
    <citation type="submission" date="2017-04" db="EMBL/GenBank/DDBJ databases">
        <title>Genome Sequence of the Model Brown-Rot Fungus Postia placenta SB12.</title>
        <authorList>
            <consortium name="DOE Joint Genome Institute"/>
            <person name="Gaskell J."/>
            <person name="Kersten P."/>
            <person name="Larrondo L.F."/>
            <person name="Canessa P."/>
            <person name="Martinez D."/>
            <person name="Hibbett D."/>
            <person name="Schmoll M."/>
            <person name="Kubicek C.P."/>
            <person name="Martinez A.T."/>
            <person name="Yadav J."/>
            <person name="Master E."/>
            <person name="Magnuson J.K."/>
            <person name="James T."/>
            <person name="Yaver D."/>
            <person name="Berka R."/>
            <person name="Labutti K."/>
            <person name="Lipzen A."/>
            <person name="Aerts A."/>
            <person name="Barry K."/>
            <person name="Henrissat B."/>
            <person name="Blanchette R."/>
            <person name="Grigoriev I."/>
            <person name="Cullen D."/>
        </authorList>
    </citation>
    <scope>NUCLEOTIDE SEQUENCE [LARGE SCALE GENOMIC DNA]</scope>
    <source>
        <strain evidence="3 4">MAD-698-R-SB12</strain>
    </source>
</reference>